<sequence length="38" mass="4317">MSDLAAVIEESDQFTWPLCFSMMYHQSDCNLSLLCSAE</sequence>
<reference evidence="1" key="1">
    <citation type="submission" date="2014-09" db="EMBL/GenBank/DDBJ databases">
        <authorList>
            <person name="Magalhaes I.L.F."/>
            <person name="Oliveira U."/>
            <person name="Santos F.R."/>
            <person name="Vidigal T.H.D.A."/>
            <person name="Brescovit A.D."/>
            <person name="Santos A.J."/>
        </authorList>
    </citation>
    <scope>NUCLEOTIDE SEQUENCE</scope>
    <source>
        <tissue evidence="1">Shoot tissue taken approximately 20 cm above the soil surface</tissue>
    </source>
</reference>
<name>A0A0A9TVQ6_ARUDO</name>
<protein>
    <submittedName>
        <fullName evidence="1">Uncharacterized protein</fullName>
    </submittedName>
</protein>
<accession>A0A0A9TVQ6</accession>
<reference evidence="1" key="2">
    <citation type="journal article" date="2015" name="Data Brief">
        <title>Shoot transcriptome of the giant reed, Arundo donax.</title>
        <authorList>
            <person name="Barrero R.A."/>
            <person name="Guerrero F.D."/>
            <person name="Moolhuijzen P."/>
            <person name="Goolsby J.A."/>
            <person name="Tidwell J."/>
            <person name="Bellgard S.E."/>
            <person name="Bellgard M.I."/>
        </authorList>
    </citation>
    <scope>NUCLEOTIDE SEQUENCE</scope>
    <source>
        <tissue evidence="1">Shoot tissue taken approximately 20 cm above the soil surface</tissue>
    </source>
</reference>
<proteinExistence type="predicted"/>
<dbReference type="AlphaFoldDB" id="A0A0A9TVQ6"/>
<dbReference type="EMBL" id="GBRH01282537">
    <property type="protein sequence ID" value="JAD15358.1"/>
    <property type="molecule type" value="Transcribed_RNA"/>
</dbReference>
<organism evidence="1">
    <name type="scientific">Arundo donax</name>
    <name type="common">Giant reed</name>
    <name type="synonym">Donax arundinaceus</name>
    <dbReference type="NCBI Taxonomy" id="35708"/>
    <lineage>
        <taxon>Eukaryota</taxon>
        <taxon>Viridiplantae</taxon>
        <taxon>Streptophyta</taxon>
        <taxon>Embryophyta</taxon>
        <taxon>Tracheophyta</taxon>
        <taxon>Spermatophyta</taxon>
        <taxon>Magnoliopsida</taxon>
        <taxon>Liliopsida</taxon>
        <taxon>Poales</taxon>
        <taxon>Poaceae</taxon>
        <taxon>PACMAD clade</taxon>
        <taxon>Arundinoideae</taxon>
        <taxon>Arundineae</taxon>
        <taxon>Arundo</taxon>
    </lineage>
</organism>
<evidence type="ECO:0000313" key="1">
    <source>
        <dbReference type="EMBL" id="JAD15358.1"/>
    </source>
</evidence>